<dbReference type="NCBIfam" id="NF041043">
    <property type="entry name" value="BPSS1780_fam"/>
    <property type="match status" value="1"/>
</dbReference>
<protein>
    <recommendedName>
        <fullName evidence="4">Transmembrane protein</fullName>
    </recommendedName>
</protein>
<name>A0A1A8XJU4_9PROT</name>
<evidence type="ECO:0000313" key="2">
    <source>
        <dbReference type="EMBL" id="SBT04956.1"/>
    </source>
</evidence>
<keyword evidence="3" id="KW-1185">Reference proteome</keyword>
<proteinExistence type="predicted"/>
<dbReference type="InterPro" id="IPR047798">
    <property type="entry name" value="BPSS1780-like"/>
</dbReference>
<dbReference type="STRING" id="1860102.ACCAA_20061"/>
<dbReference type="EMBL" id="FLQX01000094">
    <property type="protein sequence ID" value="SBT04956.1"/>
    <property type="molecule type" value="Genomic_DNA"/>
</dbReference>
<dbReference type="AlphaFoldDB" id="A0A1A8XJU4"/>
<feature type="transmembrane region" description="Helical" evidence="1">
    <location>
        <begin position="174"/>
        <end position="201"/>
    </location>
</feature>
<evidence type="ECO:0008006" key="4">
    <source>
        <dbReference type="Google" id="ProtNLM"/>
    </source>
</evidence>
<keyword evidence="1" id="KW-0472">Membrane</keyword>
<gene>
    <name evidence="2" type="ORF">ACCAA_20061</name>
</gene>
<feature type="transmembrane region" description="Helical" evidence="1">
    <location>
        <begin position="222"/>
        <end position="249"/>
    </location>
</feature>
<accession>A0A1A8XJU4</accession>
<evidence type="ECO:0000256" key="1">
    <source>
        <dbReference type="SAM" id="Phobius"/>
    </source>
</evidence>
<keyword evidence="1" id="KW-1133">Transmembrane helix</keyword>
<organism evidence="2 3">
    <name type="scientific">Candidatus Accumulibacter aalborgensis</name>
    <dbReference type="NCBI Taxonomy" id="1860102"/>
    <lineage>
        <taxon>Bacteria</taxon>
        <taxon>Pseudomonadati</taxon>
        <taxon>Pseudomonadota</taxon>
        <taxon>Betaproteobacteria</taxon>
        <taxon>Candidatus Accumulibacter</taxon>
    </lineage>
</organism>
<dbReference type="Proteomes" id="UP000199169">
    <property type="component" value="Unassembled WGS sequence"/>
</dbReference>
<reference evidence="3" key="1">
    <citation type="submission" date="2016-06" db="EMBL/GenBank/DDBJ databases">
        <authorList>
            <person name="McIlroy S.J."/>
            <person name="Karst S.M."/>
            <person name="Albertsen M."/>
        </authorList>
    </citation>
    <scope>NUCLEOTIDE SEQUENCE [LARGE SCALE GENOMIC DNA]</scope>
</reference>
<feature type="transmembrane region" description="Helical" evidence="1">
    <location>
        <begin position="54"/>
        <end position="77"/>
    </location>
</feature>
<feature type="transmembrane region" description="Helical" evidence="1">
    <location>
        <begin position="83"/>
        <end position="104"/>
    </location>
</feature>
<feature type="transmembrane region" description="Helical" evidence="1">
    <location>
        <begin position="134"/>
        <end position="162"/>
    </location>
</feature>
<sequence>MNSGVVAQPFDLEFFLPMEPIPPVESFPIPAPRFNGASRSVEAGNALDWLRQGWAIFIVNPGAWIAMMVILIVIYLALSIVPLIGHLAAFVLTPLLAAGMLLACQKVAHEKTLEISDLFAGFQRSTGALATLGVLYMLAMLIVGLLVFLLAGGGLAGGLMMANPVGVGVALSSIFMAGLLGMLLSVPIVMAIWFAPALVLFNQMPAVDALKASFNACLRNVVVFLVYGLISMVLCFFAALPAGLGFLVLGPVLAGSVYASYRDIFIAD</sequence>
<keyword evidence="1" id="KW-0812">Transmembrane</keyword>
<evidence type="ECO:0000313" key="3">
    <source>
        <dbReference type="Proteomes" id="UP000199169"/>
    </source>
</evidence>